<protein>
    <submittedName>
        <fullName evidence="2">Unannotated protein</fullName>
    </submittedName>
</protein>
<dbReference type="AlphaFoldDB" id="A0A6J5Z4N2"/>
<reference evidence="2" key="1">
    <citation type="submission" date="2020-05" db="EMBL/GenBank/DDBJ databases">
        <authorList>
            <person name="Chiriac C."/>
            <person name="Salcher M."/>
            <person name="Ghai R."/>
            <person name="Kavagutti S V."/>
        </authorList>
    </citation>
    <scope>NUCLEOTIDE SEQUENCE</scope>
</reference>
<proteinExistence type="predicted"/>
<keyword evidence="1" id="KW-1133">Transmembrane helix</keyword>
<gene>
    <name evidence="2" type="ORF">UFOPK3770_00688</name>
</gene>
<evidence type="ECO:0000256" key="1">
    <source>
        <dbReference type="SAM" id="Phobius"/>
    </source>
</evidence>
<accession>A0A6J5Z4N2</accession>
<name>A0A6J5Z4N2_9ZZZZ</name>
<organism evidence="2">
    <name type="scientific">freshwater metagenome</name>
    <dbReference type="NCBI Taxonomy" id="449393"/>
    <lineage>
        <taxon>unclassified sequences</taxon>
        <taxon>metagenomes</taxon>
        <taxon>ecological metagenomes</taxon>
    </lineage>
</organism>
<feature type="transmembrane region" description="Helical" evidence="1">
    <location>
        <begin position="169"/>
        <end position="192"/>
    </location>
</feature>
<dbReference type="EMBL" id="CAESAJ010000061">
    <property type="protein sequence ID" value="CAB4337591.1"/>
    <property type="molecule type" value="Genomic_DNA"/>
</dbReference>
<evidence type="ECO:0000313" key="2">
    <source>
        <dbReference type="EMBL" id="CAB4337591.1"/>
    </source>
</evidence>
<keyword evidence="1" id="KW-0812">Transmembrane</keyword>
<sequence>MAKRLIVIGPIIVLGLALVTAAYGLVQQSVRESADIVVKQELGSVVSQITSANGDPSAMLQFGIDKHTVGQDPRTIGGVMMMAEYLDGTLQVSSLGASGPSQSQWWPKELPTVPTGLLEQVDRRVTWQPTADLRFATVITPSTFQGRPLWLIGFINLAPYELAIHNLTMMWLAALLGVGVIGLGWLTSWTLLERRHKA</sequence>
<keyword evidence="1" id="KW-0472">Membrane</keyword>